<dbReference type="Proteomes" id="UP000000757">
    <property type="component" value="Chromosome"/>
</dbReference>
<evidence type="ECO:0000313" key="2">
    <source>
        <dbReference type="Proteomes" id="UP000000757"/>
    </source>
</evidence>
<keyword evidence="2" id="KW-1185">Reference proteome</keyword>
<organism evidence="1 2">
    <name type="scientific">Mycolicibacterium smegmatis (strain ATCC 700084 / mc(2)155)</name>
    <name type="common">Mycobacterium smegmatis</name>
    <dbReference type="NCBI Taxonomy" id="246196"/>
    <lineage>
        <taxon>Bacteria</taxon>
        <taxon>Bacillati</taxon>
        <taxon>Actinomycetota</taxon>
        <taxon>Actinomycetes</taxon>
        <taxon>Mycobacteriales</taxon>
        <taxon>Mycobacteriaceae</taxon>
        <taxon>Mycolicibacterium</taxon>
    </lineage>
</organism>
<sequence length="49" mass="5420">MRSSRRLDATTKATSGCARRDAAGTFVFAPASQHARRWQRAGQTARWGL</sequence>
<dbReference type="AlphaFoldDB" id="A0QVZ4"/>
<dbReference type="STRING" id="246196.MSMEG_2751"/>
<name>A0QVZ4_MYCS2</name>
<dbReference type="EMBL" id="CP000480">
    <property type="protein sequence ID" value="ABK74543.1"/>
    <property type="molecule type" value="Genomic_DNA"/>
</dbReference>
<accession>A0QVZ4</accession>
<protein>
    <submittedName>
        <fullName evidence="1">Uncharacterized protein</fullName>
    </submittedName>
</protein>
<gene>
    <name evidence="1" type="ordered locus">MSMEG_2751</name>
</gene>
<proteinExistence type="predicted"/>
<evidence type="ECO:0000313" key="1">
    <source>
        <dbReference type="EMBL" id="ABK74543.1"/>
    </source>
</evidence>
<dbReference type="KEGG" id="msm:MSMEG_2751"/>
<reference evidence="1 2" key="1">
    <citation type="submission" date="2006-10" db="EMBL/GenBank/DDBJ databases">
        <authorList>
            <person name="Fleischmann R.D."/>
            <person name="Dodson R.J."/>
            <person name="Haft D.H."/>
            <person name="Merkel J.S."/>
            <person name="Nelson W.C."/>
            <person name="Fraser C.M."/>
        </authorList>
    </citation>
    <scope>NUCLEOTIDE SEQUENCE [LARGE SCALE GENOMIC DNA]</scope>
    <source>
        <strain evidence="2">ATCC 700084 / mc(2)155</strain>
    </source>
</reference>